<dbReference type="GO" id="GO:0008658">
    <property type="term" value="F:penicillin binding"/>
    <property type="evidence" value="ECO:0007669"/>
    <property type="project" value="InterPro"/>
</dbReference>
<evidence type="ECO:0000256" key="1">
    <source>
        <dbReference type="ARBA" id="ARBA00004370"/>
    </source>
</evidence>
<dbReference type="GO" id="GO:0071555">
    <property type="term" value="P:cell wall organization"/>
    <property type="evidence" value="ECO:0007669"/>
    <property type="project" value="TreeGrafter"/>
</dbReference>
<dbReference type="RefSeq" id="WP_069912255.1">
    <property type="nucleotide sequence ID" value="NZ_LAJE02000377.1"/>
</dbReference>
<keyword evidence="2" id="KW-0645">Protease</keyword>
<comment type="caution">
    <text evidence="7">The sequence shown here is derived from an EMBL/GenBank/DDBJ whole genome shotgun (WGS) entry which is preliminary data.</text>
</comment>
<keyword evidence="7" id="KW-0132">Cell division</keyword>
<proteinExistence type="predicted"/>
<keyword evidence="2" id="KW-0378">Hydrolase</keyword>
<dbReference type="AlphaFoldDB" id="A0A1E5XIM9"/>
<dbReference type="InterPro" id="IPR050515">
    <property type="entry name" value="Beta-lactam/transpept"/>
</dbReference>
<evidence type="ECO:0000256" key="2">
    <source>
        <dbReference type="ARBA" id="ARBA00022645"/>
    </source>
</evidence>
<evidence type="ECO:0000313" key="8">
    <source>
        <dbReference type="Proteomes" id="UP000095463"/>
    </source>
</evidence>
<evidence type="ECO:0000256" key="4">
    <source>
        <dbReference type="SAM" id="Phobius"/>
    </source>
</evidence>
<dbReference type="PANTHER" id="PTHR30627:SF1">
    <property type="entry name" value="PEPTIDOGLYCAN D,D-TRANSPEPTIDASE FTSI"/>
    <property type="match status" value="1"/>
</dbReference>
<dbReference type="GO" id="GO:0005886">
    <property type="term" value="C:plasma membrane"/>
    <property type="evidence" value="ECO:0007669"/>
    <property type="project" value="TreeGrafter"/>
</dbReference>
<dbReference type="PANTHER" id="PTHR30627">
    <property type="entry name" value="PEPTIDOGLYCAN D,D-TRANSPEPTIDASE"/>
    <property type="match status" value="1"/>
</dbReference>
<dbReference type="Proteomes" id="UP000095463">
    <property type="component" value="Unassembled WGS sequence"/>
</dbReference>
<dbReference type="EMBL" id="LAJE02000377">
    <property type="protein sequence ID" value="OEO28449.1"/>
    <property type="molecule type" value="Genomic_DNA"/>
</dbReference>
<keyword evidence="4" id="KW-0812">Transmembrane</keyword>
<gene>
    <name evidence="7" type="ORF">VW23_004855</name>
</gene>
<protein>
    <submittedName>
        <fullName evidence="7">Cell division protein</fullName>
    </submittedName>
</protein>
<comment type="subcellular location">
    <subcellularLocation>
        <location evidence="1">Membrane</location>
    </subcellularLocation>
</comment>
<feature type="transmembrane region" description="Helical" evidence="4">
    <location>
        <begin position="40"/>
        <end position="59"/>
    </location>
</feature>
<dbReference type="Gene3D" id="3.40.710.10">
    <property type="entry name" value="DD-peptidase/beta-lactamase superfamily"/>
    <property type="match status" value="1"/>
</dbReference>
<dbReference type="OrthoDB" id="9789078at2"/>
<reference evidence="7 8" key="1">
    <citation type="journal article" date="2015" name="Genome Announc.">
        <title>Genome Assemblies of Three Soil-Associated Devosia species: D. insulae, D. limi, and D. soli.</title>
        <authorList>
            <person name="Hassan Y.I."/>
            <person name="Lepp D."/>
            <person name="Zhou T."/>
        </authorList>
    </citation>
    <scope>NUCLEOTIDE SEQUENCE [LARGE SCALE GENOMIC DNA]</scope>
    <source>
        <strain evidence="7 8">DS-56</strain>
    </source>
</reference>
<dbReference type="GO" id="GO:0004180">
    <property type="term" value="F:carboxypeptidase activity"/>
    <property type="evidence" value="ECO:0007669"/>
    <property type="project" value="UniProtKB-KW"/>
</dbReference>
<dbReference type="GO" id="GO:0051301">
    <property type="term" value="P:cell division"/>
    <property type="evidence" value="ECO:0007669"/>
    <property type="project" value="UniProtKB-KW"/>
</dbReference>
<evidence type="ECO:0000313" key="7">
    <source>
        <dbReference type="EMBL" id="OEO28449.1"/>
    </source>
</evidence>
<keyword evidence="2" id="KW-0121">Carboxypeptidase</keyword>
<dbReference type="Gene3D" id="3.30.450.330">
    <property type="match status" value="1"/>
</dbReference>
<dbReference type="InterPro" id="IPR036138">
    <property type="entry name" value="PBP_dimer_sf"/>
</dbReference>
<dbReference type="Pfam" id="PF03717">
    <property type="entry name" value="PBP_dimer"/>
    <property type="match status" value="1"/>
</dbReference>
<evidence type="ECO:0000256" key="3">
    <source>
        <dbReference type="ARBA" id="ARBA00023136"/>
    </source>
</evidence>
<dbReference type="SUPFAM" id="SSF56601">
    <property type="entry name" value="beta-lactamase/transpeptidase-like"/>
    <property type="match status" value="1"/>
</dbReference>
<dbReference type="InterPro" id="IPR005311">
    <property type="entry name" value="PBP_dimer"/>
</dbReference>
<feature type="domain" description="Penicillin-binding protein transpeptidase" evidence="5">
    <location>
        <begin position="254"/>
        <end position="533"/>
    </location>
</feature>
<dbReference type="InterPro" id="IPR001460">
    <property type="entry name" value="PCN-bd_Tpept"/>
</dbReference>
<keyword evidence="3 4" id="KW-0472">Membrane</keyword>
<organism evidence="7 8">
    <name type="scientific">Devosia insulae DS-56</name>
    <dbReference type="NCBI Taxonomy" id="1116389"/>
    <lineage>
        <taxon>Bacteria</taxon>
        <taxon>Pseudomonadati</taxon>
        <taxon>Pseudomonadota</taxon>
        <taxon>Alphaproteobacteria</taxon>
        <taxon>Hyphomicrobiales</taxon>
        <taxon>Devosiaceae</taxon>
        <taxon>Devosia</taxon>
    </lineage>
</organism>
<keyword evidence="8" id="KW-1185">Reference proteome</keyword>
<keyword evidence="7" id="KW-0131">Cell cycle</keyword>
<accession>A0A1E5XIM9</accession>
<keyword evidence="4" id="KW-1133">Transmembrane helix</keyword>
<evidence type="ECO:0000259" key="5">
    <source>
        <dbReference type="Pfam" id="PF00905"/>
    </source>
</evidence>
<sequence length="584" mass="63192">MTTADHLDGAGPLRPVQSYPEIIEVPGTARIHNRITRGRIAIVALLLVAGFLLIGGRLVQLGQVKVDDTIEGITRDIIQASRPPIVDRNGIAIAVDIRVPSLYAEPRRIVDVAGTAAQLRTVLPDLDEAWLRQRLTGDKGFVWLKRELTPAIEDRVMALGLPGIDFIEESKRFYPAGSELAHVIGSVNVDNQGIAGMELAIDRDDLAVLPELGLARGAELEPEVLSIDTRVQYVMRSELLAALARFRAIAAAGAIVDVKTGEVIGMVSLPDFDPNEPATALKPDSFNRITNGTFELGSTFKTITIAAALDSGAVGIDDMIDAREGVRFGRFLLDHGRHEIMSVSDVFRYSDNIGTIRIMETMGKERLRTFLGAAGFDQRSGIELPERAAPRVPGSFSDVGAATASYGYGFAATPMHMLTAVAALMNKGKLVPPTLFRRSEAEAAQLARPIVSSRTSEEMMYLFRMNALLGSGRNMEAQAVGYRAGGKTGTAEKTINGRYSRTKNVTVFTSAFPMENPRYAMLVMLDEAQAENARSTREAGWNVAVVSGQIIQRIAPMLGILPTTAAGIDDRLMQIAARPEATVR</sequence>
<name>A0A1E5XIM9_9HYPH</name>
<evidence type="ECO:0000259" key="6">
    <source>
        <dbReference type="Pfam" id="PF03717"/>
    </source>
</evidence>
<feature type="domain" description="Penicillin-binding protein dimerisation" evidence="6">
    <location>
        <begin position="78"/>
        <end position="191"/>
    </location>
</feature>
<dbReference type="Pfam" id="PF00905">
    <property type="entry name" value="Transpeptidase"/>
    <property type="match status" value="1"/>
</dbReference>
<dbReference type="SUPFAM" id="SSF56519">
    <property type="entry name" value="Penicillin binding protein dimerisation domain"/>
    <property type="match status" value="1"/>
</dbReference>
<dbReference type="Gene3D" id="3.90.1310.10">
    <property type="entry name" value="Penicillin-binding protein 2a (Domain 2)"/>
    <property type="match status" value="1"/>
</dbReference>
<dbReference type="InterPro" id="IPR012338">
    <property type="entry name" value="Beta-lactam/transpept-like"/>
</dbReference>